<dbReference type="EMBL" id="JABDHM010000110">
    <property type="protein sequence ID" value="KAF5218034.1"/>
    <property type="molecule type" value="Genomic_DNA"/>
</dbReference>
<dbReference type="AlphaFoldDB" id="A0A7J6XU14"/>
<sequence>MFGRRSMARTNALWERDAHCDEKEENVARRPPPQDRSEVLFCPLARGQPATWSVRRIIFFCVVALSFYSAAFSCGTAKGDLQEIPARRPCRRRKSGFPLEKRYFLNLFWAGVPLDSTRLCFADLMRVFPSGSICAPSPLGCGVRVDVKVPVSLFIASPLWLPPLPSFLPEVLRLLDKMFWRRPCRSYRPWYFDSGVAVRRH</sequence>
<reference evidence="1 2" key="1">
    <citation type="journal article" date="2019" name="Genome Biol. Evol.">
        <title>Nanopore Sequencing Significantly Improves Genome Assembly of the Protozoan Parasite Trypanosoma cruzi.</title>
        <authorList>
            <person name="Diaz-Viraque F."/>
            <person name="Pita S."/>
            <person name="Greif G."/>
            <person name="de Souza R.C.M."/>
            <person name="Iraola G."/>
            <person name="Robello C."/>
        </authorList>
    </citation>
    <scope>NUCLEOTIDE SEQUENCE [LARGE SCALE GENOMIC DNA]</scope>
    <source>
        <strain evidence="1 2">Berenice</strain>
    </source>
</reference>
<protein>
    <submittedName>
        <fullName evidence="1">Uncharacterized protein</fullName>
    </submittedName>
</protein>
<evidence type="ECO:0000313" key="2">
    <source>
        <dbReference type="Proteomes" id="UP000583944"/>
    </source>
</evidence>
<proteinExistence type="predicted"/>
<accession>A0A7J6XU14</accession>
<dbReference type="Proteomes" id="UP000583944">
    <property type="component" value="Unassembled WGS sequence"/>
</dbReference>
<organism evidence="1 2">
    <name type="scientific">Trypanosoma cruzi</name>
    <dbReference type="NCBI Taxonomy" id="5693"/>
    <lineage>
        <taxon>Eukaryota</taxon>
        <taxon>Discoba</taxon>
        <taxon>Euglenozoa</taxon>
        <taxon>Kinetoplastea</taxon>
        <taxon>Metakinetoplastina</taxon>
        <taxon>Trypanosomatida</taxon>
        <taxon>Trypanosomatidae</taxon>
        <taxon>Trypanosoma</taxon>
        <taxon>Schizotrypanum</taxon>
    </lineage>
</organism>
<comment type="caution">
    <text evidence="1">The sequence shown here is derived from an EMBL/GenBank/DDBJ whole genome shotgun (WGS) entry which is preliminary data.</text>
</comment>
<gene>
    <name evidence="1" type="ORF">ECC02_009056</name>
</gene>
<name>A0A7J6XU14_TRYCR</name>
<dbReference type="VEuPathDB" id="TriTrypDB:ECC02_009056"/>
<evidence type="ECO:0000313" key="1">
    <source>
        <dbReference type="EMBL" id="KAF5218034.1"/>
    </source>
</evidence>